<dbReference type="EMBL" id="MN740568">
    <property type="protein sequence ID" value="QHU34246.1"/>
    <property type="molecule type" value="Genomic_DNA"/>
</dbReference>
<name>A0A6C0LTR5_9ZZZZ</name>
<evidence type="ECO:0000313" key="2">
    <source>
        <dbReference type="EMBL" id="QHU34246.1"/>
    </source>
</evidence>
<organism evidence="2">
    <name type="scientific">viral metagenome</name>
    <dbReference type="NCBI Taxonomy" id="1070528"/>
    <lineage>
        <taxon>unclassified sequences</taxon>
        <taxon>metagenomes</taxon>
        <taxon>organismal metagenomes</taxon>
    </lineage>
</organism>
<sequence length="128" mass="14634">MKSNVIINLIITTILFISIDSIYLKLISPLFNSLIYSIQGKSIKLRLDGIIVAYLCIIAVFNYFILYKEGTILDAFILGFLTYGIYEGTNRAIFTNWTADVMIIDTIWGGVLFSIVFVLYNLIQRKIF</sequence>
<reference evidence="2" key="1">
    <citation type="journal article" date="2020" name="Nature">
        <title>Giant virus diversity and host interactions through global metagenomics.</title>
        <authorList>
            <person name="Schulz F."/>
            <person name="Roux S."/>
            <person name="Paez-Espino D."/>
            <person name="Jungbluth S."/>
            <person name="Walsh D.A."/>
            <person name="Denef V.J."/>
            <person name="McMahon K.D."/>
            <person name="Konstantinidis K.T."/>
            <person name="Eloe-Fadrosh E.A."/>
            <person name="Kyrpides N.C."/>
            <person name="Woyke T."/>
        </authorList>
    </citation>
    <scope>NUCLEOTIDE SEQUENCE</scope>
    <source>
        <strain evidence="2">GVMAG-S-1016713-123</strain>
    </source>
</reference>
<feature type="transmembrane region" description="Helical" evidence="1">
    <location>
        <begin position="101"/>
        <end position="123"/>
    </location>
</feature>
<protein>
    <recommendedName>
        <fullName evidence="3">DUF2177 family protein</fullName>
    </recommendedName>
</protein>
<dbReference type="AlphaFoldDB" id="A0A6C0LTR5"/>
<accession>A0A6C0LTR5</accession>
<keyword evidence="1" id="KW-0812">Transmembrane</keyword>
<keyword evidence="1" id="KW-0472">Membrane</keyword>
<dbReference type="InterPro" id="IPR018687">
    <property type="entry name" value="DUF2177_membr"/>
</dbReference>
<proteinExistence type="predicted"/>
<keyword evidence="1" id="KW-1133">Transmembrane helix</keyword>
<feature type="transmembrane region" description="Helical" evidence="1">
    <location>
        <begin position="71"/>
        <end position="89"/>
    </location>
</feature>
<feature type="transmembrane region" description="Helical" evidence="1">
    <location>
        <begin position="6"/>
        <end position="24"/>
    </location>
</feature>
<evidence type="ECO:0000256" key="1">
    <source>
        <dbReference type="SAM" id="Phobius"/>
    </source>
</evidence>
<dbReference type="Pfam" id="PF09945">
    <property type="entry name" value="DUF2177"/>
    <property type="match status" value="1"/>
</dbReference>
<feature type="transmembrane region" description="Helical" evidence="1">
    <location>
        <begin position="45"/>
        <end position="65"/>
    </location>
</feature>
<evidence type="ECO:0008006" key="3">
    <source>
        <dbReference type="Google" id="ProtNLM"/>
    </source>
</evidence>